<dbReference type="AlphaFoldDB" id="Q0V5J0"/>
<gene>
    <name evidence="1" type="ORF">SNOG_00724</name>
</gene>
<evidence type="ECO:0000313" key="1">
    <source>
        <dbReference type="EMBL" id="EAT92219.1"/>
    </source>
</evidence>
<dbReference type="GeneID" id="5968453"/>
<dbReference type="InParanoid" id="Q0V5J0"/>
<dbReference type="RefSeq" id="XP_001791401.1">
    <property type="nucleotide sequence ID" value="XM_001791349.1"/>
</dbReference>
<accession>Q0V5J0</accession>
<reference evidence="2" key="1">
    <citation type="journal article" date="2007" name="Plant Cell">
        <title>Dothideomycete-plant interactions illuminated by genome sequencing and EST analysis of the wheat pathogen Stagonospora nodorum.</title>
        <authorList>
            <person name="Hane J.K."/>
            <person name="Lowe R.G."/>
            <person name="Solomon P.S."/>
            <person name="Tan K.C."/>
            <person name="Schoch C.L."/>
            <person name="Spatafora J.W."/>
            <person name="Crous P.W."/>
            <person name="Kodira C."/>
            <person name="Birren B.W."/>
            <person name="Galagan J.E."/>
            <person name="Torriani S.F."/>
            <person name="McDonald B.A."/>
            <person name="Oliver R.P."/>
        </authorList>
    </citation>
    <scope>NUCLEOTIDE SEQUENCE [LARGE SCALE GENOMIC DNA]</scope>
    <source>
        <strain evidence="2">SN15 / ATCC MYA-4574 / FGSC 10173</strain>
    </source>
</reference>
<name>Q0V5J0_PHANO</name>
<dbReference type="EMBL" id="CH445325">
    <property type="protein sequence ID" value="EAT92219.1"/>
    <property type="molecule type" value="Genomic_DNA"/>
</dbReference>
<sequence>MPGSFAKIVRGSDVYTCDVCRLDRILTRWRKSDVDSDLFGYRQEPSEPAPNLK</sequence>
<dbReference type="Proteomes" id="UP000001055">
    <property type="component" value="Unassembled WGS sequence"/>
</dbReference>
<dbReference type="KEGG" id="pno:SNOG_00724"/>
<evidence type="ECO:0000313" key="2">
    <source>
        <dbReference type="Proteomes" id="UP000001055"/>
    </source>
</evidence>
<protein>
    <submittedName>
        <fullName evidence="1">Uncharacterized protein</fullName>
    </submittedName>
</protein>
<organism evidence="1 2">
    <name type="scientific">Phaeosphaeria nodorum (strain SN15 / ATCC MYA-4574 / FGSC 10173)</name>
    <name type="common">Glume blotch fungus</name>
    <name type="synonym">Parastagonospora nodorum</name>
    <dbReference type="NCBI Taxonomy" id="321614"/>
    <lineage>
        <taxon>Eukaryota</taxon>
        <taxon>Fungi</taxon>
        <taxon>Dikarya</taxon>
        <taxon>Ascomycota</taxon>
        <taxon>Pezizomycotina</taxon>
        <taxon>Dothideomycetes</taxon>
        <taxon>Pleosporomycetidae</taxon>
        <taxon>Pleosporales</taxon>
        <taxon>Pleosporineae</taxon>
        <taxon>Phaeosphaeriaceae</taxon>
        <taxon>Parastagonospora</taxon>
    </lineage>
</organism>
<proteinExistence type="predicted"/>